<dbReference type="InterPro" id="IPR011032">
    <property type="entry name" value="GroES-like_sf"/>
</dbReference>
<comment type="caution">
    <text evidence="6">The sequence shown here is derived from an EMBL/GenBank/DDBJ whole genome shotgun (WGS) entry which is preliminary data.</text>
</comment>
<dbReference type="GO" id="GO:0008270">
    <property type="term" value="F:zinc ion binding"/>
    <property type="evidence" value="ECO:0007669"/>
    <property type="project" value="InterPro"/>
</dbReference>
<dbReference type="STRING" id="1001994.MY1_0110"/>
<dbReference type="Proteomes" id="UP000004440">
    <property type="component" value="Unassembled WGS sequence"/>
</dbReference>
<evidence type="ECO:0000313" key="6">
    <source>
        <dbReference type="EMBL" id="EGP92897.1"/>
    </source>
</evidence>
<evidence type="ECO:0000256" key="3">
    <source>
        <dbReference type="ARBA" id="ARBA00023002"/>
    </source>
</evidence>
<keyword evidence="2 4" id="KW-0862">Zinc</keyword>
<dbReference type="GO" id="GO:0016616">
    <property type="term" value="F:oxidoreductase activity, acting on the CH-OH group of donors, NAD or NADP as acceptor"/>
    <property type="evidence" value="ECO:0007669"/>
    <property type="project" value="UniProtKB-ARBA"/>
</dbReference>
<dbReference type="InterPro" id="IPR036291">
    <property type="entry name" value="NAD(P)-bd_dom_sf"/>
</dbReference>
<dbReference type="SMART" id="SM00829">
    <property type="entry name" value="PKS_ER"/>
    <property type="match status" value="1"/>
</dbReference>
<dbReference type="Gene3D" id="3.40.50.720">
    <property type="entry name" value="NAD(P)-binding Rossmann-like Domain"/>
    <property type="match status" value="1"/>
</dbReference>
<dbReference type="Pfam" id="PF00107">
    <property type="entry name" value="ADH_zinc_N"/>
    <property type="match status" value="1"/>
</dbReference>
<protein>
    <submittedName>
        <fullName evidence="6">Putative zinc-binding dehydrogenase</fullName>
    </submittedName>
</protein>
<dbReference type="AlphaFoldDB" id="F9CYB9"/>
<name>F9CYB9_9ARCH</name>
<dbReference type="SUPFAM" id="SSF50129">
    <property type="entry name" value="GroES-like"/>
    <property type="match status" value="1"/>
</dbReference>
<keyword evidence="7" id="KW-1185">Reference proteome</keyword>
<keyword evidence="1 4" id="KW-0479">Metal-binding</keyword>
<proteinExistence type="inferred from homology"/>
<comment type="cofactor">
    <cofactor evidence="4">
        <name>Zn(2+)</name>
        <dbReference type="ChEBI" id="CHEBI:29105"/>
    </cofactor>
</comment>
<dbReference type="OrthoDB" id="73567at2157"/>
<dbReference type="EMBL" id="AFPU01000001">
    <property type="protein sequence ID" value="EGP92897.1"/>
    <property type="molecule type" value="Genomic_DNA"/>
</dbReference>
<sequence>MKCVRKDQATGVSLVDITEPVCGDNDVLIKMKSCGICGSDLGNIFGDSCRPSSKLGHEVAGIIVKKGSNVKEFDLNDRVFVHHHSPCNNCHYCKHGNQTMCEKYIECLEPCGMSEKFLVPEWNIKHESLIKIPDAMSFEEASLIEPLACCIRAWKKLSFLKNDSVLIFGAGPIGVMHAMLAKHYGFGKIFCVDINEFRLNFCKEANIGISLKGDESDISEKISTHTSDLDLIIIATSQTEVFHSAINLVRKGGTILLFGEPSKECNLKTNLSKMYSKEISIIPSYAASTEEIRESFEIINNKSINVRQLVTHKVPIQNITKALNYARSRDGVMKVIITNES</sequence>
<dbReference type="InterPro" id="IPR002328">
    <property type="entry name" value="ADH_Zn_CS"/>
</dbReference>
<dbReference type="PROSITE" id="PS00059">
    <property type="entry name" value="ADH_ZINC"/>
    <property type="match status" value="1"/>
</dbReference>
<dbReference type="GO" id="GO:0043168">
    <property type="term" value="F:anion binding"/>
    <property type="evidence" value="ECO:0007669"/>
    <property type="project" value="UniProtKB-ARBA"/>
</dbReference>
<evidence type="ECO:0000256" key="4">
    <source>
        <dbReference type="RuleBase" id="RU361277"/>
    </source>
</evidence>
<feature type="domain" description="Enoyl reductase (ER)" evidence="5">
    <location>
        <begin position="9"/>
        <end position="337"/>
    </location>
</feature>
<comment type="similarity">
    <text evidence="4">Belongs to the zinc-containing alcohol dehydrogenase family.</text>
</comment>
<evidence type="ECO:0000259" key="5">
    <source>
        <dbReference type="SMART" id="SM00829"/>
    </source>
</evidence>
<dbReference type="RefSeq" id="WP_007549493.1">
    <property type="nucleotide sequence ID" value="NZ_AFPU01000001.1"/>
</dbReference>
<dbReference type="Pfam" id="PF08240">
    <property type="entry name" value="ADH_N"/>
    <property type="match status" value="1"/>
</dbReference>
<evidence type="ECO:0000256" key="2">
    <source>
        <dbReference type="ARBA" id="ARBA00022833"/>
    </source>
</evidence>
<dbReference type="InterPro" id="IPR013149">
    <property type="entry name" value="ADH-like_C"/>
</dbReference>
<dbReference type="Gene3D" id="3.90.180.10">
    <property type="entry name" value="Medium-chain alcohol dehydrogenases, catalytic domain"/>
    <property type="match status" value="1"/>
</dbReference>
<evidence type="ECO:0000313" key="7">
    <source>
        <dbReference type="Proteomes" id="UP000004440"/>
    </source>
</evidence>
<dbReference type="SUPFAM" id="SSF51735">
    <property type="entry name" value="NAD(P)-binding Rossmann-fold domains"/>
    <property type="match status" value="1"/>
</dbReference>
<dbReference type="InterPro" id="IPR050129">
    <property type="entry name" value="Zn_alcohol_dh"/>
</dbReference>
<keyword evidence="3" id="KW-0560">Oxidoreductase</keyword>
<accession>F9CYB9</accession>
<dbReference type="InterPro" id="IPR013154">
    <property type="entry name" value="ADH-like_N"/>
</dbReference>
<gene>
    <name evidence="6" type="ORF">MY1_0110</name>
</gene>
<organism evidence="6 7">
    <name type="scientific">Nitrosarchaeum koreense MY1</name>
    <dbReference type="NCBI Taxonomy" id="1001994"/>
    <lineage>
        <taxon>Archaea</taxon>
        <taxon>Nitrososphaerota</taxon>
        <taxon>Nitrososphaeria</taxon>
        <taxon>Nitrosopumilales</taxon>
        <taxon>Nitrosopumilaceae</taxon>
        <taxon>Nitrosarchaeum</taxon>
    </lineage>
</organism>
<reference evidence="6 7" key="1">
    <citation type="journal article" date="2011" name="J. Bacteriol.">
        <title>Genome Sequence of an Ammonia-Oxidizing Soil Archaeon, "Candidatus Nitrosoarchaeum koreensis" MY1.</title>
        <authorList>
            <person name="Kim B.K."/>
            <person name="Jung M.Y."/>
            <person name="Yu D.S."/>
            <person name="Park S.J."/>
            <person name="Oh T.K."/>
            <person name="Rhee S.K."/>
            <person name="Kim J.F."/>
        </authorList>
    </citation>
    <scope>NUCLEOTIDE SEQUENCE [LARGE SCALE GENOMIC DNA]</scope>
    <source>
        <strain evidence="6 7">MY1</strain>
    </source>
</reference>
<dbReference type="GO" id="GO:0030554">
    <property type="term" value="F:adenyl nucleotide binding"/>
    <property type="evidence" value="ECO:0007669"/>
    <property type="project" value="UniProtKB-ARBA"/>
</dbReference>
<dbReference type="InterPro" id="IPR020843">
    <property type="entry name" value="ER"/>
</dbReference>
<dbReference type="PANTHER" id="PTHR43401:SF2">
    <property type="entry name" value="L-THREONINE 3-DEHYDROGENASE"/>
    <property type="match status" value="1"/>
</dbReference>
<evidence type="ECO:0000256" key="1">
    <source>
        <dbReference type="ARBA" id="ARBA00022723"/>
    </source>
</evidence>
<dbReference type="PANTHER" id="PTHR43401">
    <property type="entry name" value="L-THREONINE 3-DEHYDROGENASE"/>
    <property type="match status" value="1"/>
</dbReference>
<dbReference type="GO" id="GO:0051262">
    <property type="term" value="P:protein tetramerization"/>
    <property type="evidence" value="ECO:0007669"/>
    <property type="project" value="UniProtKB-ARBA"/>
</dbReference>